<evidence type="ECO:0000313" key="2">
    <source>
        <dbReference type="EMBL" id="WXB77598.1"/>
    </source>
</evidence>
<evidence type="ECO:0008006" key="4">
    <source>
        <dbReference type="Google" id="ProtNLM"/>
    </source>
</evidence>
<evidence type="ECO:0000313" key="3">
    <source>
        <dbReference type="Proteomes" id="UP001382727"/>
    </source>
</evidence>
<reference evidence="2 3" key="1">
    <citation type="submission" date="2024-02" db="EMBL/GenBank/DDBJ databases">
        <title>Janibacter sp. nov., isolated from gut of marine sandworm.</title>
        <authorList>
            <person name="Kim B."/>
            <person name="Jun M.O."/>
            <person name="Shin N.-R."/>
        </authorList>
    </citation>
    <scope>NUCLEOTIDE SEQUENCE [LARGE SCALE GENOMIC DNA]</scope>
    <source>
        <strain evidence="2 3">A1S7</strain>
    </source>
</reference>
<feature type="transmembrane region" description="Helical" evidence="1">
    <location>
        <begin position="156"/>
        <end position="173"/>
    </location>
</feature>
<organism evidence="2 3">
    <name type="scientific">Janibacter alittae</name>
    <dbReference type="NCBI Taxonomy" id="3115209"/>
    <lineage>
        <taxon>Bacteria</taxon>
        <taxon>Bacillati</taxon>
        <taxon>Actinomycetota</taxon>
        <taxon>Actinomycetes</taxon>
        <taxon>Micrococcales</taxon>
        <taxon>Intrasporangiaceae</taxon>
        <taxon>Janibacter</taxon>
    </lineage>
</organism>
<name>A0ABZ2MKV7_9MICO</name>
<feature type="transmembrane region" description="Helical" evidence="1">
    <location>
        <begin position="78"/>
        <end position="99"/>
    </location>
</feature>
<keyword evidence="1" id="KW-0472">Membrane</keyword>
<keyword evidence="1" id="KW-1133">Transmembrane helix</keyword>
<proteinExistence type="predicted"/>
<dbReference type="RefSeq" id="WP_338751648.1">
    <property type="nucleotide sequence ID" value="NZ_CP144913.1"/>
</dbReference>
<protein>
    <recommendedName>
        <fullName evidence="4">DUF2975 domain-containing protein</fullName>
    </recommendedName>
</protein>
<keyword evidence="3" id="KW-1185">Reference proteome</keyword>
<feature type="transmembrane region" description="Helical" evidence="1">
    <location>
        <begin position="12"/>
        <end position="32"/>
    </location>
</feature>
<sequence>MTTPSTKLRRDAAASVFAYALAGGALVVHVAATLTDDWGEGRVALRVTGAGDLGASTLRVDSAQVPAWALTTLRAAELGQWLAGAAVLVMLTVCVVRMIRGEIFTRSTARWATGASWAALLLLLLPPLLRGLATNVALHATVGTERWEPHAVTPEWWYLYVGMMTLSFLALVLRRGSQLQEDQDGLI</sequence>
<keyword evidence="1" id="KW-0812">Transmembrane</keyword>
<feature type="transmembrane region" description="Helical" evidence="1">
    <location>
        <begin position="111"/>
        <end position="129"/>
    </location>
</feature>
<evidence type="ECO:0000256" key="1">
    <source>
        <dbReference type="SAM" id="Phobius"/>
    </source>
</evidence>
<dbReference type="Proteomes" id="UP001382727">
    <property type="component" value="Chromosome"/>
</dbReference>
<gene>
    <name evidence="2" type="ORF">V1351_05880</name>
</gene>
<accession>A0ABZ2MKV7</accession>
<dbReference type="EMBL" id="CP144913">
    <property type="protein sequence ID" value="WXB77598.1"/>
    <property type="molecule type" value="Genomic_DNA"/>
</dbReference>